<dbReference type="EMBL" id="CP012199">
    <property type="protein sequence ID" value="AMG73620.1"/>
    <property type="molecule type" value="Genomic_DNA"/>
</dbReference>
<evidence type="ECO:0000259" key="2">
    <source>
        <dbReference type="PROSITE" id="PS50164"/>
    </source>
</evidence>
<keyword evidence="4" id="KW-1185">Reference proteome</keyword>
<evidence type="ECO:0000256" key="1">
    <source>
        <dbReference type="ARBA" id="ARBA00007435"/>
    </source>
</evidence>
<gene>
    <name evidence="3" type="ORF">SGRAN_1228</name>
</gene>
<dbReference type="PANTHER" id="PTHR34477:SF5">
    <property type="entry name" value="BSL5627 PROTEIN"/>
    <property type="match status" value="1"/>
</dbReference>
<name>A0AA86GIW2_9SPHN</name>
<comment type="similarity">
    <text evidence="1">Belongs to the UPF0213 family.</text>
</comment>
<evidence type="ECO:0000313" key="4">
    <source>
        <dbReference type="Proteomes" id="UP000058599"/>
    </source>
</evidence>
<organism evidence="3 4">
    <name type="scientific">Sphingopyxis granuli</name>
    <dbReference type="NCBI Taxonomy" id="267128"/>
    <lineage>
        <taxon>Bacteria</taxon>
        <taxon>Pseudomonadati</taxon>
        <taxon>Pseudomonadota</taxon>
        <taxon>Alphaproteobacteria</taxon>
        <taxon>Sphingomonadales</taxon>
        <taxon>Sphingomonadaceae</taxon>
        <taxon>Sphingopyxis</taxon>
    </lineage>
</organism>
<dbReference type="SMART" id="SM00465">
    <property type="entry name" value="GIYc"/>
    <property type="match status" value="1"/>
</dbReference>
<protein>
    <submittedName>
        <fullName evidence="3">Excinuclease ABC C subunit domain protein</fullName>
    </submittedName>
</protein>
<dbReference type="Proteomes" id="UP000058599">
    <property type="component" value="Chromosome"/>
</dbReference>
<dbReference type="AlphaFoldDB" id="A0AA86GIW2"/>
<dbReference type="PANTHER" id="PTHR34477">
    <property type="entry name" value="UPF0213 PROTEIN YHBQ"/>
    <property type="match status" value="1"/>
</dbReference>
<dbReference type="Pfam" id="PF01541">
    <property type="entry name" value="GIY-YIG"/>
    <property type="match status" value="1"/>
</dbReference>
<dbReference type="PROSITE" id="PS50164">
    <property type="entry name" value="GIY_YIG"/>
    <property type="match status" value="1"/>
</dbReference>
<accession>A0AA86GIW2</accession>
<dbReference type="InterPro" id="IPR035901">
    <property type="entry name" value="GIY-YIG_endonuc_sf"/>
</dbReference>
<proteinExistence type="inferred from homology"/>
<evidence type="ECO:0000313" key="3">
    <source>
        <dbReference type="EMBL" id="AMG73620.1"/>
    </source>
</evidence>
<dbReference type="SUPFAM" id="SSF82771">
    <property type="entry name" value="GIY-YIG endonuclease"/>
    <property type="match status" value="1"/>
</dbReference>
<dbReference type="RefSeq" id="WP_067181662.1">
    <property type="nucleotide sequence ID" value="NZ_CP012199.1"/>
</dbReference>
<dbReference type="CDD" id="cd10448">
    <property type="entry name" value="GIY-YIG_unchar_3"/>
    <property type="match status" value="1"/>
</dbReference>
<reference evidence="3 4" key="1">
    <citation type="journal article" date="2016" name="BMC Genomics">
        <title>Genomic analysis of the nitrate-respiring Sphingopyxis granuli (formerly Sphingomonas macrogoltabida) strain TFA.</title>
        <authorList>
            <person name="Garcia-Romero I."/>
            <person name="Perez-Pulido A.J."/>
            <person name="Gonzalez-Flores Y.E."/>
            <person name="Reyes-Ramirez F."/>
            <person name="Santero E."/>
            <person name="Floriano B."/>
        </authorList>
    </citation>
    <scope>NUCLEOTIDE SEQUENCE [LARGE SCALE GENOMIC DNA]</scope>
    <source>
        <strain evidence="3 4">TFA</strain>
    </source>
</reference>
<feature type="domain" description="GIY-YIG" evidence="2">
    <location>
        <begin position="5"/>
        <end position="82"/>
    </location>
</feature>
<dbReference type="KEGG" id="sgi:SGRAN_1228"/>
<sequence length="113" mass="12938">MRDVFQPCIYILANHKGGTLYIGVSSNLAQRLWQHHSGVTKGFAAKYRTYRLVHFELFGTMELAIAREKQLKNWHRQWKINLIDAGNPEWRDLAFEVGAESIGQTMDAETSSA</sequence>
<dbReference type="Gene3D" id="3.40.1440.10">
    <property type="entry name" value="GIY-YIG endonuclease"/>
    <property type="match status" value="1"/>
</dbReference>
<dbReference type="InterPro" id="IPR000305">
    <property type="entry name" value="GIY-YIG_endonuc"/>
</dbReference>
<dbReference type="InterPro" id="IPR050190">
    <property type="entry name" value="UPF0213_domain"/>
</dbReference>